<evidence type="ECO:0000313" key="3">
    <source>
        <dbReference type="Proteomes" id="UP000077164"/>
    </source>
</evidence>
<accession>A0A167X3M1</accession>
<protein>
    <recommendedName>
        <fullName evidence="4">TonB-dependent receptor</fullName>
    </recommendedName>
</protein>
<evidence type="ECO:0008006" key="4">
    <source>
        <dbReference type="Google" id="ProtNLM"/>
    </source>
</evidence>
<name>A0A167X3M1_9FLAO</name>
<dbReference type="RefSeq" id="WP_066080035.1">
    <property type="nucleotide sequence ID" value="NZ_FRDK01000003.1"/>
</dbReference>
<gene>
    <name evidence="2" type="ORF">FBFR_09085</name>
</gene>
<evidence type="ECO:0000313" key="2">
    <source>
        <dbReference type="EMBL" id="OAB27999.1"/>
    </source>
</evidence>
<proteinExistence type="predicted"/>
<dbReference type="OrthoDB" id="1427655at2"/>
<keyword evidence="1" id="KW-0732">Signal</keyword>
<dbReference type="AlphaFoldDB" id="A0A167X3M1"/>
<dbReference type="EMBL" id="LVJE01000013">
    <property type="protein sequence ID" value="OAB27999.1"/>
    <property type="molecule type" value="Genomic_DNA"/>
</dbReference>
<comment type="caution">
    <text evidence="2">The sequence shown here is derived from an EMBL/GenBank/DDBJ whole genome shotgun (WGS) entry which is preliminary data.</text>
</comment>
<dbReference type="STRING" id="249352.SAMN05444395_103183"/>
<feature type="signal peptide" evidence="1">
    <location>
        <begin position="1"/>
        <end position="22"/>
    </location>
</feature>
<evidence type="ECO:0000256" key="1">
    <source>
        <dbReference type="SAM" id="SignalP"/>
    </source>
</evidence>
<organism evidence="2 3">
    <name type="scientific">Flavobacterium fryxellicola</name>
    <dbReference type="NCBI Taxonomy" id="249352"/>
    <lineage>
        <taxon>Bacteria</taxon>
        <taxon>Pseudomonadati</taxon>
        <taxon>Bacteroidota</taxon>
        <taxon>Flavobacteriia</taxon>
        <taxon>Flavobacteriales</taxon>
        <taxon>Flavobacteriaceae</taxon>
        <taxon>Flavobacterium</taxon>
    </lineage>
</organism>
<keyword evidence="3" id="KW-1185">Reference proteome</keyword>
<sequence>MLLKISKVFAFLLSFVCQISFGQTDDEKILHGKITVDSIGVNGINILNLISGKTALTTINGTFSILVKANDILVFKGINLKSYEKKISSSDIIRNRFLLQMQAKTNELKEVIVKKDQISVFSLGIVAREPLKYTPAERHLQTAGDFKPIMLFSILGGGMPLDPLINKINGRTKQLKKLVVVEKKEMNIQLISELYQQEYFTLQLGIAAEYVNGFKYFVVENENFVKVLHSKNEQKTSFFLIALAEDYKTLLQSKN</sequence>
<feature type="chain" id="PRO_5007894226" description="TonB-dependent receptor" evidence="1">
    <location>
        <begin position="23"/>
        <end position="255"/>
    </location>
</feature>
<dbReference type="Proteomes" id="UP000077164">
    <property type="component" value="Unassembled WGS sequence"/>
</dbReference>
<reference evidence="2 3" key="1">
    <citation type="submission" date="2016-03" db="EMBL/GenBank/DDBJ databases">
        <title>Draft genome sequence of Flavobacterium fryxellicola DSM 16209.</title>
        <authorList>
            <person name="Shin S.-K."/>
            <person name="Yi H."/>
        </authorList>
    </citation>
    <scope>NUCLEOTIDE SEQUENCE [LARGE SCALE GENOMIC DNA]</scope>
    <source>
        <strain evidence="2 3">DSM 16209</strain>
    </source>
</reference>